<dbReference type="OrthoDB" id="39385at10239"/>
<proteinExistence type="predicted"/>
<dbReference type="Proteomes" id="UP000033804">
    <property type="component" value="Segment"/>
</dbReference>
<dbReference type="RefSeq" id="YP_009189405.1">
    <property type="nucleotide sequence ID" value="NC_028676.1"/>
</dbReference>
<dbReference type="KEGG" id="vg:26517703"/>
<reference evidence="1 2" key="1">
    <citation type="journal article" date="2015" name="J. Virol.">
        <title>Sinorhizobium meliloti Phage ?M9 Defines a New Group of T4 Superfamily Phages with Unusual Genomic Features but a Common T=16 Capsid.</title>
        <authorList>
            <person name="Johnson M.C."/>
            <person name="Tatum K.B."/>
            <person name="Lynn J.S."/>
            <person name="Brewer T.E."/>
            <person name="Lu S."/>
            <person name="Washburn B.K."/>
            <person name="Stroupe M.E."/>
            <person name="Jones K.M."/>
        </authorList>
    </citation>
    <scope>NUCLEOTIDE SEQUENCE [LARGE SCALE GENOMIC DNA]</scope>
</reference>
<organism evidence="1 2">
    <name type="scientific">Sinorhizobium phage phiM9</name>
    <dbReference type="NCBI Taxonomy" id="1636182"/>
    <lineage>
        <taxon>Viruses</taxon>
        <taxon>Duplodnaviria</taxon>
        <taxon>Heunggongvirae</taxon>
        <taxon>Uroviricota</taxon>
        <taxon>Caudoviricetes</taxon>
        <taxon>Pootjesviridae</taxon>
        <taxon>Emnonavirus</taxon>
        <taxon>Emnonavirus phiM9</taxon>
    </lineage>
</organism>
<accession>A0A0F6TGN3</accession>
<name>A0A0F6TGN3_9CAUD</name>
<sequence length="59" mass="7161">MTFRELLTMQRKHKAMIDNIVFQKEKLRSLDYGTTAYVRQFQYIKDLDADLEEFLDTEI</sequence>
<dbReference type="GeneID" id="26517703"/>
<protein>
    <submittedName>
        <fullName evidence="1">Uncharacterized protein</fullName>
    </submittedName>
</protein>
<reference evidence="2" key="2">
    <citation type="submission" date="2015-03" db="EMBL/GenBank/DDBJ databases">
        <title>The genome and structure of Sinorhizobium meliloti phage phiM9.</title>
        <authorList>
            <person name="Johnson M.C."/>
            <person name="Tatum K.B."/>
            <person name="Lynn J.S."/>
            <person name="Brewer T.E."/>
            <person name="Washburn B.K."/>
            <person name="Stroupe M.E."/>
            <person name="Jones K.M."/>
        </authorList>
    </citation>
    <scope>NUCLEOTIDE SEQUENCE [LARGE SCALE GENOMIC DNA]</scope>
</reference>
<evidence type="ECO:0000313" key="2">
    <source>
        <dbReference type="Proteomes" id="UP000033804"/>
    </source>
</evidence>
<keyword evidence="2" id="KW-1185">Reference proteome</keyword>
<dbReference type="EMBL" id="KP881232">
    <property type="protein sequence ID" value="AKE44651.1"/>
    <property type="molecule type" value="Genomic_DNA"/>
</dbReference>
<gene>
    <name evidence="1" type="ORF">Sm_phiM9_021</name>
</gene>
<evidence type="ECO:0000313" key="1">
    <source>
        <dbReference type="EMBL" id="AKE44651.1"/>
    </source>
</evidence>